<evidence type="ECO:0000256" key="3">
    <source>
        <dbReference type="ARBA" id="ARBA00002728"/>
    </source>
</evidence>
<evidence type="ECO:0000259" key="24">
    <source>
        <dbReference type="Pfam" id="PF05524"/>
    </source>
</evidence>
<feature type="binding site" evidence="19">
    <location>
        <position position="335"/>
    </location>
    <ligand>
        <name>phosphoenolpyruvate</name>
        <dbReference type="ChEBI" id="CHEBI:58702"/>
    </ligand>
</feature>
<keyword evidence="10 17" id="KW-0762">Sugar transport</keyword>
<comment type="similarity">
    <text evidence="5 17">Belongs to the PEP-utilizing enzyme family.</text>
</comment>
<feature type="binding site" evidence="19">
    <location>
        <position position="299"/>
    </location>
    <ligand>
        <name>phosphoenolpyruvate</name>
        <dbReference type="ChEBI" id="CHEBI:58702"/>
    </ligand>
</feature>
<feature type="binding site" evidence="19">
    <location>
        <begin position="456"/>
        <end position="457"/>
    </location>
    <ligand>
        <name>phosphoenolpyruvate</name>
        <dbReference type="ChEBI" id="CHEBI:58702"/>
    </ligand>
</feature>
<accession>A0A1F5RDU7</accession>
<feature type="domain" description="PEP-utilising enzyme mobile" evidence="22">
    <location>
        <begin position="157"/>
        <end position="228"/>
    </location>
</feature>
<dbReference type="GO" id="GO:0005737">
    <property type="term" value="C:cytoplasm"/>
    <property type="evidence" value="ECO:0007669"/>
    <property type="project" value="UniProtKB-SubCell"/>
</dbReference>
<feature type="active site" description="Proton donor" evidence="18">
    <location>
        <position position="504"/>
    </location>
</feature>
<dbReference type="EC" id="2.7.3.9" evidence="6 17"/>
<evidence type="ECO:0000256" key="6">
    <source>
        <dbReference type="ARBA" id="ARBA00012232"/>
    </source>
</evidence>
<evidence type="ECO:0000256" key="7">
    <source>
        <dbReference type="ARBA" id="ARBA00016544"/>
    </source>
</evidence>
<keyword evidence="21" id="KW-0175">Coiled coil</keyword>
<dbReference type="InterPro" id="IPR050499">
    <property type="entry name" value="PEP-utilizing_PTS_enzyme"/>
</dbReference>
<evidence type="ECO:0000256" key="12">
    <source>
        <dbReference type="ARBA" id="ARBA00022683"/>
    </source>
</evidence>
<dbReference type="InterPro" id="IPR015813">
    <property type="entry name" value="Pyrv/PenolPyrv_kinase-like_dom"/>
</dbReference>
<keyword evidence="14 17" id="KW-0418">Kinase</keyword>
<evidence type="ECO:0000256" key="9">
    <source>
        <dbReference type="ARBA" id="ARBA00022490"/>
    </source>
</evidence>
<evidence type="ECO:0000256" key="17">
    <source>
        <dbReference type="PIRNR" id="PIRNR000732"/>
    </source>
</evidence>
<dbReference type="InterPro" id="IPR023151">
    <property type="entry name" value="PEP_util_CS"/>
</dbReference>
<feature type="binding site" evidence="19">
    <location>
        <position position="467"/>
    </location>
    <ligand>
        <name>phosphoenolpyruvate</name>
        <dbReference type="ChEBI" id="CHEBI:58702"/>
    </ligand>
</feature>
<dbReference type="Pfam" id="PF00391">
    <property type="entry name" value="PEP-utilizers"/>
    <property type="match status" value="1"/>
</dbReference>
<feature type="active site" description="Tele-phosphohistidine intermediate" evidence="18">
    <location>
        <position position="192"/>
    </location>
</feature>
<dbReference type="Pfam" id="PF05524">
    <property type="entry name" value="PEP-utilisers_N"/>
    <property type="match status" value="1"/>
</dbReference>
<keyword evidence="8 17" id="KW-0813">Transport</keyword>
<evidence type="ECO:0000256" key="13">
    <source>
        <dbReference type="ARBA" id="ARBA00022723"/>
    </source>
</evidence>
<evidence type="ECO:0000256" key="5">
    <source>
        <dbReference type="ARBA" id="ARBA00007837"/>
    </source>
</evidence>
<keyword evidence="25" id="KW-0670">Pyruvate</keyword>
<keyword evidence="13 17" id="KW-0479">Metal-binding</keyword>
<evidence type="ECO:0000256" key="20">
    <source>
        <dbReference type="PIRSR" id="PIRSR000732-3"/>
    </source>
</evidence>
<sequence length="587" mass="65078">MANETRLYGIPVSPGFGIGQAFIYRKNLPVLKRRMVDNANKEIARFHNALSNARLEIAELRDMIAGRLGRDEAELWTAQLMMLEDVTVIQATADRIREKKQDAASAFQETISQVAETIESSSNQYLKERVADIRDISWRVIKHIQSGNPSVLHKLSRNSVVVSHDLSAADTALMSARNIAGFITEVGGKTSHTAIVARSLEIPAVVGIKDALQQPLPGAMVIVDGTRGVVILDPLPQTLESYQQEQKEYQKHISDLKRLRKSKPVTLDGRRIELSANIELPEEIPSVKSHGAKGIGLFRTEYLFLTSSQLPDEEQQFAIYKQVAEKIAPDPVIIRTFDLGGDKINGHGFSPEANPFLGWRAIRFCLDRPEIFRAQLRAILRASAFGSVRIMLPMICCLEEVTQTKVILDSIRLELDEKKIAYDRNCQLGVMIETPAAALTSDILAPEVDFFSIGSNDLTQYTLAVDRVNEKVAKLYDPFNPAVLKLIKQVIESGHRSGIWVGLCGEMCADPLAVPLLLGLGLDEFSMNAVSVPEVKRMILKLRLEDCQKVAGRAMEAKSALQARTVLSEFVLNIFPDLALSCALERS</sequence>
<keyword evidence="9 17" id="KW-0963">Cytoplasm</keyword>
<dbReference type="Gene3D" id="3.20.20.60">
    <property type="entry name" value="Phosphoenolpyruvate-binding domains"/>
    <property type="match status" value="1"/>
</dbReference>
<dbReference type="PROSITE" id="PS00370">
    <property type="entry name" value="PEP_ENZYMES_PHOS_SITE"/>
    <property type="match status" value="1"/>
</dbReference>
<evidence type="ECO:0000313" key="25">
    <source>
        <dbReference type="EMBL" id="OGF12660.1"/>
    </source>
</evidence>
<dbReference type="NCBIfam" id="TIGR01417">
    <property type="entry name" value="PTS_I_fam"/>
    <property type="match status" value="1"/>
</dbReference>
<dbReference type="GO" id="GO:0008965">
    <property type="term" value="F:phosphoenolpyruvate-protein phosphotransferase activity"/>
    <property type="evidence" value="ECO:0007669"/>
    <property type="project" value="UniProtKB-EC"/>
</dbReference>
<evidence type="ECO:0000256" key="8">
    <source>
        <dbReference type="ARBA" id="ARBA00022448"/>
    </source>
</evidence>
<dbReference type="EMBL" id="MFFM01000033">
    <property type="protein sequence ID" value="OGF12660.1"/>
    <property type="molecule type" value="Genomic_DNA"/>
</dbReference>
<dbReference type="InterPro" id="IPR036637">
    <property type="entry name" value="Phosphohistidine_dom_sf"/>
</dbReference>
<dbReference type="GO" id="GO:0046872">
    <property type="term" value="F:metal ion binding"/>
    <property type="evidence" value="ECO:0007669"/>
    <property type="project" value="UniProtKB-KW"/>
</dbReference>
<dbReference type="InterPro" id="IPR008279">
    <property type="entry name" value="PEP-util_enz_mobile_dom"/>
</dbReference>
<dbReference type="AlphaFoldDB" id="A0A1F5RDU7"/>
<dbReference type="Gene3D" id="1.10.274.10">
    <property type="entry name" value="PtsI, HPr-binding domain"/>
    <property type="match status" value="1"/>
</dbReference>
<keyword evidence="12 17" id="KW-0598">Phosphotransferase system</keyword>
<comment type="function">
    <text evidence="3 17">General (non sugar-specific) component of the phosphoenolpyruvate-dependent sugar phosphotransferase system (sugar PTS). This major carbohydrate active-transport system catalyzes the phosphorylation of incoming sugar substrates concomitantly with their translocation across the cell membrane. Enzyme I transfers the phosphoryl group from phosphoenolpyruvate (PEP) to the phosphoryl carrier protein (HPr).</text>
</comment>
<evidence type="ECO:0000259" key="23">
    <source>
        <dbReference type="Pfam" id="PF02896"/>
    </source>
</evidence>
<comment type="caution">
    <text evidence="25">The sequence shown here is derived from an EMBL/GenBank/DDBJ whole genome shotgun (WGS) entry which is preliminary data.</text>
</comment>
<dbReference type="SUPFAM" id="SSF47831">
    <property type="entry name" value="Enzyme I of the PEP:sugar phosphotransferase system HPr-binding (sub)domain"/>
    <property type="match status" value="1"/>
</dbReference>
<reference evidence="25 26" key="1">
    <citation type="journal article" date="2016" name="Nat. Commun.">
        <title>Thousands of microbial genomes shed light on interconnected biogeochemical processes in an aquifer system.</title>
        <authorList>
            <person name="Anantharaman K."/>
            <person name="Brown C.T."/>
            <person name="Hug L.A."/>
            <person name="Sharon I."/>
            <person name="Castelle C.J."/>
            <person name="Probst A.J."/>
            <person name="Thomas B.C."/>
            <person name="Singh A."/>
            <person name="Wilkins M.J."/>
            <person name="Karaoz U."/>
            <person name="Brodie E.L."/>
            <person name="Williams K.H."/>
            <person name="Hubbard S.S."/>
            <person name="Banfield J.F."/>
        </authorList>
    </citation>
    <scope>NUCLEOTIDE SEQUENCE [LARGE SCALE GENOMIC DNA]</scope>
</reference>
<comment type="cofactor">
    <cofactor evidence="2 17 20">
        <name>Mg(2+)</name>
        <dbReference type="ChEBI" id="CHEBI:18420"/>
    </cofactor>
</comment>
<feature type="binding site" evidence="20">
    <location>
        <position position="457"/>
    </location>
    <ligand>
        <name>Mg(2+)</name>
        <dbReference type="ChEBI" id="CHEBI:18420"/>
    </ligand>
</feature>
<dbReference type="Proteomes" id="UP000177230">
    <property type="component" value="Unassembled WGS sequence"/>
</dbReference>
<dbReference type="InterPro" id="IPR008731">
    <property type="entry name" value="PTS_EIN"/>
</dbReference>
<evidence type="ECO:0000256" key="2">
    <source>
        <dbReference type="ARBA" id="ARBA00001946"/>
    </source>
</evidence>
<dbReference type="GO" id="GO:0016301">
    <property type="term" value="F:kinase activity"/>
    <property type="evidence" value="ECO:0007669"/>
    <property type="project" value="UniProtKB-KW"/>
</dbReference>
<proteinExistence type="inferred from homology"/>
<name>A0A1F5RDU7_9BACT</name>
<protein>
    <recommendedName>
        <fullName evidence="7 17">Phosphoenolpyruvate-protein phosphotransferase</fullName>
        <ecNumber evidence="6 17">2.7.3.9</ecNumber>
    </recommendedName>
    <alternativeName>
        <fullName evidence="16 17">Phosphotransferase system, enzyme I</fullName>
    </alternativeName>
</protein>
<feature type="domain" description="Phosphotransferase system enzyme I N-terminal" evidence="24">
    <location>
        <begin position="9"/>
        <end position="129"/>
    </location>
</feature>
<evidence type="ECO:0000313" key="26">
    <source>
        <dbReference type="Proteomes" id="UP000177230"/>
    </source>
</evidence>
<dbReference type="InterPro" id="IPR006318">
    <property type="entry name" value="PTS_EI-like"/>
</dbReference>
<dbReference type="InterPro" id="IPR036618">
    <property type="entry name" value="PtsI_HPr-bd_sf"/>
</dbReference>
<comment type="catalytic activity">
    <reaction evidence="1 17">
        <text>L-histidyl-[protein] + phosphoenolpyruvate = N(pros)-phospho-L-histidyl-[protein] + pyruvate</text>
        <dbReference type="Rhea" id="RHEA:23880"/>
        <dbReference type="Rhea" id="RHEA-COMP:9745"/>
        <dbReference type="Rhea" id="RHEA-COMP:9746"/>
        <dbReference type="ChEBI" id="CHEBI:15361"/>
        <dbReference type="ChEBI" id="CHEBI:29979"/>
        <dbReference type="ChEBI" id="CHEBI:58702"/>
        <dbReference type="ChEBI" id="CHEBI:64837"/>
        <dbReference type="EC" id="2.7.3.9"/>
    </reaction>
</comment>
<evidence type="ECO:0000256" key="10">
    <source>
        <dbReference type="ARBA" id="ARBA00022597"/>
    </source>
</evidence>
<evidence type="ECO:0000259" key="22">
    <source>
        <dbReference type="Pfam" id="PF00391"/>
    </source>
</evidence>
<feature type="domain" description="PEP-utilising enzyme C-terminal" evidence="23">
    <location>
        <begin position="257"/>
        <end position="542"/>
    </location>
</feature>
<keyword evidence="15 17" id="KW-0460">Magnesium</keyword>
<dbReference type="SUPFAM" id="SSF52009">
    <property type="entry name" value="Phosphohistidine domain"/>
    <property type="match status" value="1"/>
</dbReference>
<dbReference type="InterPro" id="IPR018274">
    <property type="entry name" value="PEP_util_AS"/>
</dbReference>
<keyword evidence="11 17" id="KW-0808">Transferase</keyword>
<evidence type="ECO:0000256" key="21">
    <source>
        <dbReference type="SAM" id="Coils"/>
    </source>
</evidence>
<evidence type="ECO:0000256" key="18">
    <source>
        <dbReference type="PIRSR" id="PIRSR000732-1"/>
    </source>
</evidence>
<comment type="subcellular location">
    <subcellularLocation>
        <location evidence="4 17">Cytoplasm</location>
    </subcellularLocation>
</comment>
<feature type="binding site" evidence="20">
    <location>
        <position position="433"/>
    </location>
    <ligand>
        <name>Mg(2+)</name>
        <dbReference type="ChEBI" id="CHEBI:18420"/>
    </ligand>
</feature>
<dbReference type="PANTHER" id="PTHR46244:SF3">
    <property type="entry name" value="PHOSPHOENOLPYRUVATE-PROTEIN PHOSPHOTRANSFERASE"/>
    <property type="match status" value="1"/>
</dbReference>
<dbReference type="PANTHER" id="PTHR46244">
    <property type="entry name" value="PHOSPHOENOLPYRUVATE-PROTEIN PHOSPHOTRANSFERASE"/>
    <property type="match status" value="1"/>
</dbReference>
<evidence type="ECO:0000256" key="16">
    <source>
        <dbReference type="ARBA" id="ARBA00033235"/>
    </source>
</evidence>
<organism evidence="25 26">
    <name type="scientific">Candidatus Edwardsbacteria bacterium GWF2_54_11</name>
    <dbReference type="NCBI Taxonomy" id="1817851"/>
    <lineage>
        <taxon>Bacteria</taxon>
        <taxon>Candidatus Edwardsiibacteriota</taxon>
    </lineage>
</organism>
<evidence type="ECO:0000256" key="14">
    <source>
        <dbReference type="ARBA" id="ARBA00022777"/>
    </source>
</evidence>
<dbReference type="GO" id="GO:0009401">
    <property type="term" value="P:phosphoenolpyruvate-dependent sugar phosphotransferase system"/>
    <property type="evidence" value="ECO:0007669"/>
    <property type="project" value="UniProtKB-KW"/>
</dbReference>
<dbReference type="InterPro" id="IPR000121">
    <property type="entry name" value="PEP_util_C"/>
</dbReference>
<dbReference type="PRINTS" id="PR01736">
    <property type="entry name" value="PHPHTRNFRASE"/>
</dbReference>
<dbReference type="PIRSF" id="PIRSF000732">
    <property type="entry name" value="PTS_enzyme_I"/>
    <property type="match status" value="1"/>
</dbReference>
<dbReference type="PROSITE" id="PS00742">
    <property type="entry name" value="PEP_ENZYMES_2"/>
    <property type="match status" value="1"/>
</dbReference>
<evidence type="ECO:0000256" key="1">
    <source>
        <dbReference type="ARBA" id="ARBA00000683"/>
    </source>
</evidence>
<dbReference type="Pfam" id="PF02896">
    <property type="entry name" value="PEP-utilizers_C"/>
    <property type="match status" value="1"/>
</dbReference>
<feature type="coiled-coil region" evidence="21">
    <location>
        <begin position="36"/>
        <end position="63"/>
    </location>
</feature>
<dbReference type="SUPFAM" id="SSF51621">
    <property type="entry name" value="Phosphoenolpyruvate/pyruvate domain"/>
    <property type="match status" value="1"/>
</dbReference>
<evidence type="ECO:0000256" key="11">
    <source>
        <dbReference type="ARBA" id="ARBA00022679"/>
    </source>
</evidence>
<dbReference type="InterPro" id="IPR024692">
    <property type="entry name" value="PTS_EI"/>
</dbReference>
<evidence type="ECO:0000256" key="19">
    <source>
        <dbReference type="PIRSR" id="PIRSR000732-2"/>
    </source>
</evidence>
<dbReference type="Gene3D" id="3.50.30.10">
    <property type="entry name" value="Phosphohistidine domain"/>
    <property type="match status" value="1"/>
</dbReference>
<evidence type="ECO:0000256" key="15">
    <source>
        <dbReference type="ARBA" id="ARBA00022842"/>
    </source>
</evidence>
<evidence type="ECO:0000256" key="4">
    <source>
        <dbReference type="ARBA" id="ARBA00004496"/>
    </source>
</evidence>
<gene>
    <name evidence="25" type="ORF">A2024_00285</name>
</gene>
<dbReference type="InterPro" id="IPR040442">
    <property type="entry name" value="Pyrv_kinase-like_dom_sf"/>
</dbReference>